<proteinExistence type="predicted"/>
<dbReference type="AlphaFoldDB" id="H0HQ96"/>
<sequence length="50" mass="6060">MVMGFEAFRHRDKIPNRLDTQFSLIRVLDILLRCCNRDQQRCPITMFDFV</sequence>
<evidence type="ECO:0000313" key="2">
    <source>
        <dbReference type="Proteomes" id="UP000003250"/>
    </source>
</evidence>
<accession>H0HQ96</accession>
<protein>
    <submittedName>
        <fullName evidence="1">Uncharacterized protein</fullName>
    </submittedName>
</protein>
<name>H0HQ96_9HYPH</name>
<evidence type="ECO:0000313" key="1">
    <source>
        <dbReference type="EMBL" id="EHK57095.1"/>
    </source>
</evidence>
<gene>
    <name evidence="1" type="ORF">MAXJ12_11632</name>
</gene>
<keyword evidence="2" id="KW-1185">Reference proteome</keyword>
<reference evidence="1 2" key="1">
    <citation type="journal article" date="2012" name="J. Bacteriol.">
        <title>Draft Genome Sequence of Mesorhizobium alhagi CCNWXJ12-2T, a Novel Salt-Resistant Species Isolated from the Desert of Northwestern China.</title>
        <authorList>
            <person name="Zhou M."/>
            <person name="Chen W."/>
            <person name="Chen H."/>
            <person name="Wei G."/>
        </authorList>
    </citation>
    <scope>NUCLEOTIDE SEQUENCE [LARGE SCALE GENOMIC DNA]</scope>
    <source>
        <strain evidence="1 2">CCNWXJ12-2</strain>
    </source>
</reference>
<organism evidence="1 2">
    <name type="scientific">Mesorhizobium alhagi CCNWXJ12-2</name>
    <dbReference type="NCBI Taxonomy" id="1107882"/>
    <lineage>
        <taxon>Bacteria</taxon>
        <taxon>Pseudomonadati</taxon>
        <taxon>Pseudomonadota</taxon>
        <taxon>Alphaproteobacteria</taxon>
        <taxon>Hyphomicrobiales</taxon>
        <taxon>Phyllobacteriaceae</taxon>
        <taxon>Allomesorhizobium</taxon>
    </lineage>
</organism>
<dbReference type="Proteomes" id="UP000003250">
    <property type="component" value="Unassembled WGS sequence"/>
</dbReference>
<dbReference type="EMBL" id="AHAM01000085">
    <property type="protein sequence ID" value="EHK57095.1"/>
    <property type="molecule type" value="Genomic_DNA"/>
</dbReference>